<sequence>MNEHHRRAEALAHAYLEAAGAGVPLDEAAEAVAAFAAARGAKVRIVHGADGEHPDHPAHTWVRVFNVEGIHGYDVDVTPARFGDPDLPAALVWRMDGRHPVTGVYRTLTVTTPAPGPTRRR</sequence>
<evidence type="ECO:0000313" key="2">
    <source>
        <dbReference type="Proteomes" id="UP001056035"/>
    </source>
</evidence>
<proteinExistence type="predicted"/>
<evidence type="ECO:0000313" key="1">
    <source>
        <dbReference type="EMBL" id="UTI65118.1"/>
    </source>
</evidence>
<dbReference type="Proteomes" id="UP001056035">
    <property type="component" value="Chromosome"/>
</dbReference>
<organism evidence="1 2">
    <name type="scientific">Paraconexibacter antarcticus</name>
    <dbReference type="NCBI Taxonomy" id="2949664"/>
    <lineage>
        <taxon>Bacteria</taxon>
        <taxon>Bacillati</taxon>
        <taxon>Actinomycetota</taxon>
        <taxon>Thermoleophilia</taxon>
        <taxon>Solirubrobacterales</taxon>
        <taxon>Paraconexibacteraceae</taxon>
        <taxon>Paraconexibacter</taxon>
    </lineage>
</organism>
<reference evidence="1 2" key="1">
    <citation type="submission" date="2022-06" db="EMBL/GenBank/DDBJ databases">
        <title>Paraconexibacter antarcticus.</title>
        <authorList>
            <person name="Kim C.S."/>
        </authorList>
    </citation>
    <scope>NUCLEOTIDE SEQUENCE [LARGE SCALE GENOMIC DNA]</scope>
    <source>
        <strain evidence="1 2">02-257</strain>
    </source>
</reference>
<gene>
    <name evidence="1" type="ORF">NBH00_02645</name>
</gene>
<dbReference type="RefSeq" id="WP_254571808.1">
    <property type="nucleotide sequence ID" value="NZ_CP098502.1"/>
</dbReference>
<keyword evidence="2" id="KW-1185">Reference proteome</keyword>
<accession>A0ABY5DSW9</accession>
<name>A0ABY5DSW9_9ACTN</name>
<dbReference type="EMBL" id="CP098502">
    <property type="protein sequence ID" value="UTI65118.1"/>
    <property type="molecule type" value="Genomic_DNA"/>
</dbReference>
<protein>
    <submittedName>
        <fullName evidence="1">Uncharacterized protein</fullName>
    </submittedName>
</protein>